<name>A0AC34RFA9_9BILA</name>
<organism evidence="1 2">
    <name type="scientific">Panagrolaimus sp. JU765</name>
    <dbReference type="NCBI Taxonomy" id="591449"/>
    <lineage>
        <taxon>Eukaryota</taxon>
        <taxon>Metazoa</taxon>
        <taxon>Ecdysozoa</taxon>
        <taxon>Nematoda</taxon>
        <taxon>Chromadorea</taxon>
        <taxon>Rhabditida</taxon>
        <taxon>Tylenchina</taxon>
        <taxon>Panagrolaimomorpha</taxon>
        <taxon>Panagrolaimoidea</taxon>
        <taxon>Panagrolaimidae</taxon>
        <taxon>Panagrolaimus</taxon>
    </lineage>
</organism>
<accession>A0AC34RFA9</accession>
<proteinExistence type="predicted"/>
<evidence type="ECO:0000313" key="2">
    <source>
        <dbReference type="WBParaSite" id="JU765_v2.g6389.t1"/>
    </source>
</evidence>
<evidence type="ECO:0000313" key="1">
    <source>
        <dbReference type="Proteomes" id="UP000887576"/>
    </source>
</evidence>
<reference evidence="2" key="1">
    <citation type="submission" date="2022-11" db="UniProtKB">
        <authorList>
            <consortium name="WormBaseParasite"/>
        </authorList>
    </citation>
    <scope>IDENTIFICATION</scope>
</reference>
<dbReference type="Proteomes" id="UP000887576">
    <property type="component" value="Unplaced"/>
</dbReference>
<dbReference type="WBParaSite" id="JU765_v2.g6389.t1">
    <property type="protein sequence ID" value="JU765_v2.g6389.t1"/>
    <property type="gene ID" value="JU765_v2.g6389"/>
</dbReference>
<protein>
    <submittedName>
        <fullName evidence="2">Uncharacterized protein</fullName>
    </submittedName>
</protein>
<sequence>MNNLIGFSEQQASTSHVAQSESPKVSKKAFGGVLRENAFNRMSFNTKLNRDKKDKDKEQREQLEPVIEQSNQEESSGGGHTSTSPPRNRGISPPSPPTKRRGSVQQIVETSPSKPTTTHVSNLNKGWNQQLPAMPASASLATAMYPPMKPQKPAHSNPKIQETIKKSRGRASSVDIEHGTIPAHFILPPKKLSEKTKHTTAFPVNVSPTPQLPMPQNLPSRSDTVVRPQMAFISNNNPGDVAYFQAIQQPSPQTVRRKMTDAQSLENMASRLLQLRARGGSIDIPSLHPGPSTSSGHVTNNNGSINTGKVLDPDSVKGRTLQAYEAQLLSDPNILAKLTRLPPHMQQSSQPPSTSLTGSGGSNSGSELDQSTVTVLHLPNGVP</sequence>